<evidence type="ECO:0000313" key="4">
    <source>
        <dbReference type="RefSeq" id="XP_030621387.1"/>
    </source>
</evidence>
<dbReference type="SMART" id="SM00310">
    <property type="entry name" value="PTBI"/>
    <property type="match status" value="1"/>
</dbReference>
<name>A0A6J2UQ36_CHACN</name>
<dbReference type="Pfam" id="PF02174">
    <property type="entry name" value="IRS"/>
    <property type="match status" value="1"/>
</dbReference>
<dbReference type="PROSITE" id="PS51064">
    <property type="entry name" value="IRS_PTB"/>
    <property type="match status" value="1"/>
</dbReference>
<dbReference type="GO" id="GO:0043410">
    <property type="term" value="P:positive regulation of MAPK cascade"/>
    <property type="evidence" value="ECO:0007669"/>
    <property type="project" value="TreeGrafter"/>
</dbReference>
<evidence type="ECO:0000256" key="1">
    <source>
        <dbReference type="SAM" id="MobiDB-lite"/>
    </source>
</evidence>
<dbReference type="PANTHER" id="PTHR21258">
    <property type="entry name" value="DOCKING PROTEIN RELATED"/>
    <property type="match status" value="1"/>
</dbReference>
<dbReference type="SUPFAM" id="SSF50729">
    <property type="entry name" value="PH domain-like"/>
    <property type="match status" value="2"/>
</dbReference>
<evidence type="ECO:0000259" key="2">
    <source>
        <dbReference type="PROSITE" id="PS51064"/>
    </source>
</evidence>
<dbReference type="InterPro" id="IPR001849">
    <property type="entry name" value="PH_domain"/>
</dbReference>
<feature type="compositionally biased region" description="Low complexity" evidence="1">
    <location>
        <begin position="260"/>
        <end position="269"/>
    </location>
</feature>
<dbReference type="OrthoDB" id="6243387at2759"/>
<dbReference type="GO" id="GO:0007169">
    <property type="term" value="P:cell surface receptor protein tyrosine kinase signaling pathway"/>
    <property type="evidence" value="ECO:0007669"/>
    <property type="project" value="TreeGrafter"/>
</dbReference>
<dbReference type="GeneID" id="115805043"/>
<dbReference type="InterPro" id="IPR002404">
    <property type="entry name" value="IRS_PTB"/>
</dbReference>
<feature type="compositionally biased region" description="Polar residues" evidence="1">
    <location>
        <begin position="330"/>
        <end position="341"/>
    </location>
</feature>
<sequence>MDVVKEGLLFLQCVKFGKRIWRKAWMILFESSSAGIGRIELYDVRGGGPTLKSIGLKRAERRVIRLSDCLSITPAPEENCPSDCSGFYLNTSERTLTFAAPASEDWVSILCQVTFQRSNENPDTRRCLTDNDQPMADNELYSSWGSGQHRVIVQQTEASVKCGMSGSFLLSPEKEALCLLDLKTGQAMYRWPYRFLRRFGQIKEGITIEAGRRCQTGEGQFVFLSKNGPQIYRAIEEAIMHQSVQELLANTAPLPNHSSAPQAAPKAPADVGQQQLPIPPARKPERPCPAIPRRNVSLPDPPVKIPLTEPDTLLYATIKPTPKKREKATSPKNPNSQQTLSPPVLYKGEEKQESLKMIAEVDEDMDSSDYTNLGPDFKPRQDSPSSESVYSFVMTPSRPERTQLEKAKENNVQTDQFSSIFTSVVPVNFKQKLAEVLSKELEKIPPPLPPRPDGLLDDLEYSQIQK</sequence>
<dbReference type="CTD" id="79930"/>
<dbReference type="PANTHER" id="PTHR21258:SF58">
    <property type="entry name" value="DOCKING PROTEIN 3-LIKE"/>
    <property type="match status" value="1"/>
</dbReference>
<dbReference type="GO" id="GO:0007265">
    <property type="term" value="P:Ras protein signal transduction"/>
    <property type="evidence" value="ECO:0007669"/>
    <property type="project" value="TreeGrafter"/>
</dbReference>
<dbReference type="GO" id="GO:0005737">
    <property type="term" value="C:cytoplasm"/>
    <property type="evidence" value="ECO:0007669"/>
    <property type="project" value="TreeGrafter"/>
</dbReference>
<dbReference type="SMART" id="SM01244">
    <property type="entry name" value="IRS"/>
    <property type="match status" value="1"/>
</dbReference>
<dbReference type="SMART" id="SM00233">
    <property type="entry name" value="PH"/>
    <property type="match status" value="1"/>
</dbReference>
<proteinExistence type="predicted"/>
<dbReference type="RefSeq" id="XP_030621387.1">
    <property type="nucleotide sequence ID" value="XM_030765527.1"/>
</dbReference>
<dbReference type="InterPro" id="IPR050996">
    <property type="entry name" value="Docking_Protein_DOK"/>
</dbReference>
<feature type="region of interest" description="Disordered" evidence="1">
    <location>
        <begin position="252"/>
        <end position="343"/>
    </location>
</feature>
<dbReference type="InterPro" id="IPR011993">
    <property type="entry name" value="PH-like_dom_sf"/>
</dbReference>
<reference evidence="4" key="1">
    <citation type="submission" date="2025-08" db="UniProtKB">
        <authorList>
            <consortium name="RefSeq"/>
        </authorList>
    </citation>
    <scope>IDENTIFICATION</scope>
</reference>
<feature type="domain" description="IRS-type PTB" evidence="2">
    <location>
        <begin position="145"/>
        <end position="249"/>
    </location>
</feature>
<feature type="region of interest" description="Disordered" evidence="1">
    <location>
        <begin position="362"/>
        <end position="389"/>
    </location>
</feature>
<evidence type="ECO:0000313" key="3">
    <source>
        <dbReference type="Proteomes" id="UP000504632"/>
    </source>
</evidence>
<dbReference type="Proteomes" id="UP000504632">
    <property type="component" value="Chromosome 2"/>
</dbReference>
<dbReference type="AlphaFoldDB" id="A0A6J2UQ36"/>
<accession>A0A6J2UQ36</accession>
<feature type="region of interest" description="Disordered" evidence="1">
    <location>
        <begin position="443"/>
        <end position="466"/>
    </location>
</feature>
<gene>
    <name evidence="4" type="primary">dok3</name>
</gene>
<organism evidence="3 4">
    <name type="scientific">Chanos chanos</name>
    <name type="common">Milkfish</name>
    <name type="synonym">Mugil chanos</name>
    <dbReference type="NCBI Taxonomy" id="29144"/>
    <lineage>
        <taxon>Eukaryota</taxon>
        <taxon>Metazoa</taxon>
        <taxon>Chordata</taxon>
        <taxon>Craniata</taxon>
        <taxon>Vertebrata</taxon>
        <taxon>Euteleostomi</taxon>
        <taxon>Actinopterygii</taxon>
        <taxon>Neopterygii</taxon>
        <taxon>Teleostei</taxon>
        <taxon>Ostariophysi</taxon>
        <taxon>Gonorynchiformes</taxon>
        <taxon>Chanidae</taxon>
        <taxon>Chanos</taxon>
    </lineage>
</organism>
<dbReference type="InParanoid" id="A0A6J2UQ36"/>
<dbReference type="Gene3D" id="2.30.29.30">
    <property type="entry name" value="Pleckstrin-homology domain (PH domain)/Phosphotyrosine-binding domain (PTB)"/>
    <property type="match status" value="2"/>
</dbReference>
<keyword evidence="3" id="KW-1185">Reference proteome</keyword>
<protein>
    <submittedName>
        <fullName evidence="4">Docking protein 3</fullName>
    </submittedName>
</protein>